<evidence type="ECO:0000313" key="1">
    <source>
        <dbReference type="EMBL" id="SPQ27085.1"/>
    </source>
</evidence>
<dbReference type="SUPFAM" id="SSF51735">
    <property type="entry name" value="NAD(P)-binding Rossmann-fold domains"/>
    <property type="match status" value="1"/>
</dbReference>
<name>A0A3S4DAD4_9PEZI</name>
<accession>A0A3S4DAD4</accession>
<dbReference type="AlphaFoldDB" id="A0A3S4DAD4"/>
<dbReference type="Gene3D" id="3.40.50.720">
    <property type="entry name" value="NAD(P)-binding Rossmann-like Domain"/>
    <property type="match status" value="1"/>
</dbReference>
<dbReference type="Proteomes" id="UP000289323">
    <property type="component" value="Unassembled WGS sequence"/>
</dbReference>
<gene>
    <name evidence="1" type="ORF">TT172_LOCUS9504</name>
</gene>
<sequence>MKLIVAGSTGFVATEVIRQALANPAVASVVALGRRKAPEPQRLDPGADVSKFTSVVLENFDNEYPESVKGALAGADACIWTIAVTPSKSKTVPREQVIKVSRDYAVKCLETLSRLPREGDSKKPLRFIYISGHKAERDQSKKPLIIGDYLLIRGEAETRILETAKQTGGAVQAAVAKPGLISGPGKKTSWLQRTLLSLIGLPSIEVSEIAAALLQQAVKGVEKETLSNDDMIRIAREVSAGNK</sequence>
<evidence type="ECO:0000313" key="2">
    <source>
        <dbReference type="Proteomes" id="UP000289323"/>
    </source>
</evidence>
<dbReference type="EMBL" id="OUUZ01000019">
    <property type="protein sequence ID" value="SPQ27085.1"/>
    <property type="molecule type" value="Genomic_DNA"/>
</dbReference>
<protein>
    <submittedName>
        <fullName evidence="1">Bfb9117e-27b7-4255-833a-426c0f6ca682</fullName>
    </submittedName>
</protein>
<reference evidence="1 2" key="1">
    <citation type="submission" date="2018-04" db="EMBL/GenBank/DDBJ databases">
        <authorList>
            <person name="Huttner S."/>
            <person name="Dainat J."/>
        </authorList>
    </citation>
    <scope>NUCLEOTIDE SEQUENCE [LARGE SCALE GENOMIC DNA]</scope>
</reference>
<dbReference type="PANTHER" id="PTHR14097:SF9">
    <property type="entry name" value="EPIMERASE, PUTATIVE (AFU_ORTHOLOGUE AFUA_8G07320)-RELATED"/>
    <property type="match status" value="1"/>
</dbReference>
<proteinExistence type="predicted"/>
<dbReference type="PANTHER" id="PTHR14097">
    <property type="entry name" value="OXIDOREDUCTASE HTATIP2"/>
    <property type="match status" value="1"/>
</dbReference>
<organism evidence="1 2">
    <name type="scientific">Thermothielavioides terrestris</name>
    <dbReference type="NCBI Taxonomy" id="2587410"/>
    <lineage>
        <taxon>Eukaryota</taxon>
        <taxon>Fungi</taxon>
        <taxon>Dikarya</taxon>
        <taxon>Ascomycota</taxon>
        <taxon>Pezizomycotina</taxon>
        <taxon>Sordariomycetes</taxon>
        <taxon>Sordariomycetidae</taxon>
        <taxon>Sordariales</taxon>
        <taxon>Chaetomiaceae</taxon>
        <taxon>Thermothielavioides</taxon>
    </lineage>
</organism>
<dbReference type="InterPro" id="IPR036291">
    <property type="entry name" value="NAD(P)-bd_dom_sf"/>
</dbReference>